<dbReference type="GO" id="GO:0004930">
    <property type="term" value="F:G protein-coupled receptor activity"/>
    <property type="evidence" value="ECO:0007669"/>
    <property type="project" value="TreeGrafter"/>
</dbReference>
<dbReference type="Pfam" id="PF11970">
    <property type="entry name" value="GPR_Gpa2_C"/>
    <property type="match status" value="1"/>
</dbReference>
<proteinExistence type="predicted"/>
<evidence type="ECO:0000256" key="2">
    <source>
        <dbReference type="ARBA" id="ARBA00022692"/>
    </source>
</evidence>
<name>A0A022VWL9_TRIRU</name>
<feature type="transmembrane region" description="Helical" evidence="6">
    <location>
        <begin position="295"/>
        <end position="318"/>
    </location>
</feature>
<feature type="transmembrane region" description="Helical" evidence="6">
    <location>
        <begin position="167"/>
        <end position="189"/>
    </location>
</feature>
<dbReference type="GO" id="GO:0007189">
    <property type="term" value="P:adenylate cyclase-activating G protein-coupled receptor signaling pathway"/>
    <property type="evidence" value="ECO:0007669"/>
    <property type="project" value="TreeGrafter"/>
</dbReference>
<comment type="subcellular location">
    <subcellularLocation>
        <location evidence="1">Membrane</location>
        <topology evidence="1">Multi-pass membrane protein</topology>
    </subcellularLocation>
</comment>
<keyword evidence="3 6" id="KW-1133">Transmembrane helix</keyword>
<evidence type="ECO:0000256" key="3">
    <source>
        <dbReference type="ARBA" id="ARBA00022989"/>
    </source>
</evidence>
<dbReference type="SUPFAM" id="SSF81321">
    <property type="entry name" value="Family A G protein-coupled receptor-like"/>
    <property type="match status" value="1"/>
</dbReference>
<keyword evidence="4 6" id="KW-0472">Membrane</keyword>
<evidence type="ECO:0000259" key="7">
    <source>
        <dbReference type="PROSITE" id="PS50262"/>
    </source>
</evidence>
<feature type="transmembrane region" description="Helical" evidence="6">
    <location>
        <begin position="94"/>
        <end position="116"/>
    </location>
</feature>
<feature type="transmembrane region" description="Helical" evidence="6">
    <location>
        <begin position="217"/>
        <end position="238"/>
    </location>
</feature>
<feature type="region of interest" description="Disordered" evidence="5">
    <location>
        <begin position="405"/>
        <end position="440"/>
    </location>
</feature>
<dbReference type="GO" id="GO:0005886">
    <property type="term" value="C:plasma membrane"/>
    <property type="evidence" value="ECO:0007669"/>
    <property type="project" value="TreeGrafter"/>
</dbReference>
<feature type="compositionally biased region" description="Low complexity" evidence="5">
    <location>
        <begin position="405"/>
        <end position="424"/>
    </location>
</feature>
<reference evidence="8" key="1">
    <citation type="submission" date="2014-02" db="EMBL/GenBank/DDBJ databases">
        <title>The Genome Sequence of Trichophyton rubrum (morphotype fischeri) CBS 288.86.</title>
        <authorList>
            <consortium name="The Broad Institute Genomics Platform"/>
            <person name="Cuomo C.A."/>
            <person name="White T.C."/>
            <person name="Graser Y."/>
            <person name="Martinez-Rossi N."/>
            <person name="Heitman J."/>
            <person name="Young S.K."/>
            <person name="Zeng Q."/>
            <person name="Gargeya S."/>
            <person name="Abouelleil A."/>
            <person name="Alvarado L."/>
            <person name="Chapman S.B."/>
            <person name="Gainer-Dewar J."/>
            <person name="Goldberg J."/>
            <person name="Griggs A."/>
            <person name="Gujja S."/>
            <person name="Hansen M."/>
            <person name="Howarth C."/>
            <person name="Imamovic A."/>
            <person name="Larimer J."/>
            <person name="Martinez D."/>
            <person name="Murphy C."/>
            <person name="Pearson M.D."/>
            <person name="Persinoti G."/>
            <person name="Poon T."/>
            <person name="Priest M."/>
            <person name="Roberts A.D."/>
            <person name="Saif S."/>
            <person name="Shea T.D."/>
            <person name="Sykes S.N."/>
            <person name="Wortman J."/>
            <person name="Nusbaum C."/>
            <person name="Birren B."/>
        </authorList>
    </citation>
    <scope>NUCLEOTIDE SEQUENCE [LARGE SCALE GENOMIC DNA]</scope>
    <source>
        <strain evidence="8">CBS 288.86</strain>
    </source>
</reference>
<evidence type="ECO:0000256" key="1">
    <source>
        <dbReference type="ARBA" id="ARBA00004141"/>
    </source>
</evidence>
<sequence length="440" mass="49009">MNWILDLFTMAREEHTALLANRGFGGLSPDQTAALERFNFPLLRIHYRYFPLVVTIALMSLIATVCSFAIITYRLVFWRRFSATYLGYNQYVILIYNLIIADMQTAGGAIMTLHWYRVGHIAGSSNTCIIQGWLFQEGVPTSGLFVSAIAIHTFITVVLGRKLKYRTFVCCVVVIWMFALFLTVLPIIMEGKHAYVNSGAWCWITANREDLRLGTHYIWVFISQFGSVTIYIILFFYLRHKVAISASLTQRSQDKLSRLRRVVRLMILYPIAYIFLSLPIAASRMATAAGAKPSFTYYIISAMIMSASGLVHTVIYAVTRRALILNSEVTQHKDGYGPSSAIQESNSPRDLENTACTTLVSSDGPISPSSPTGMYKRMYSRINGTSSPASNEQYEMNGVYQQTTISVTTTTISPPTRGGNPPTRGGKEDTSSVATDGTIS</sequence>
<organism evidence="8">
    <name type="scientific">Trichophyton rubrum CBS 288.86</name>
    <dbReference type="NCBI Taxonomy" id="1215330"/>
    <lineage>
        <taxon>Eukaryota</taxon>
        <taxon>Fungi</taxon>
        <taxon>Dikarya</taxon>
        <taxon>Ascomycota</taxon>
        <taxon>Pezizomycotina</taxon>
        <taxon>Eurotiomycetes</taxon>
        <taxon>Eurotiomycetidae</taxon>
        <taxon>Onygenales</taxon>
        <taxon>Arthrodermataceae</taxon>
        <taxon>Trichophyton</taxon>
    </lineage>
</organism>
<feature type="domain" description="G-protein coupled receptors family 1 profile" evidence="7">
    <location>
        <begin position="67"/>
        <end position="316"/>
    </location>
</feature>
<dbReference type="PANTHER" id="PTHR23112:SF37">
    <property type="entry name" value="G PROTEIN-COUPLED RECEPTOR GPR1"/>
    <property type="match status" value="1"/>
</dbReference>
<dbReference type="InterPro" id="IPR022596">
    <property type="entry name" value="GPR1/2/3_C"/>
</dbReference>
<feature type="transmembrane region" description="Helical" evidence="6">
    <location>
        <begin position="262"/>
        <end position="283"/>
    </location>
</feature>
<accession>A0A022VWL9</accession>
<dbReference type="EMBL" id="KK207889">
    <property type="protein sequence ID" value="EZF50339.1"/>
    <property type="molecule type" value="Genomic_DNA"/>
</dbReference>
<evidence type="ECO:0000313" key="8">
    <source>
        <dbReference type="EMBL" id="EZF50339.1"/>
    </source>
</evidence>
<dbReference type="InterPro" id="IPR017452">
    <property type="entry name" value="GPCR_Rhodpsn_7TM"/>
</dbReference>
<feature type="compositionally biased region" description="Polar residues" evidence="5">
    <location>
        <begin position="431"/>
        <end position="440"/>
    </location>
</feature>
<dbReference type="HOGENOM" id="CLU_027149_3_1_1"/>
<dbReference type="PROSITE" id="PS50262">
    <property type="entry name" value="G_PROTEIN_RECEP_F1_2"/>
    <property type="match status" value="1"/>
</dbReference>
<protein>
    <recommendedName>
        <fullName evidence="7">G-protein coupled receptors family 1 profile domain-containing protein</fullName>
    </recommendedName>
</protein>
<feature type="transmembrane region" description="Helical" evidence="6">
    <location>
        <begin position="49"/>
        <end position="73"/>
    </location>
</feature>
<evidence type="ECO:0000256" key="6">
    <source>
        <dbReference type="SAM" id="Phobius"/>
    </source>
</evidence>
<evidence type="ECO:0000256" key="5">
    <source>
        <dbReference type="SAM" id="MobiDB-lite"/>
    </source>
</evidence>
<gene>
    <name evidence="8" type="ORF">H103_06429</name>
</gene>
<dbReference type="Gene3D" id="1.20.1070.10">
    <property type="entry name" value="Rhodopsin 7-helix transmembrane proteins"/>
    <property type="match status" value="1"/>
</dbReference>
<dbReference type="OrthoDB" id="100006at2759"/>
<dbReference type="PANTHER" id="PTHR23112">
    <property type="entry name" value="G PROTEIN-COUPLED RECEPTOR 157-RELATED"/>
    <property type="match status" value="1"/>
</dbReference>
<dbReference type="Proteomes" id="UP000023758">
    <property type="component" value="Unassembled WGS sequence"/>
</dbReference>
<evidence type="ECO:0000256" key="4">
    <source>
        <dbReference type="ARBA" id="ARBA00023136"/>
    </source>
</evidence>
<keyword evidence="2 6" id="KW-0812">Transmembrane</keyword>
<feature type="transmembrane region" description="Helical" evidence="6">
    <location>
        <begin position="142"/>
        <end position="160"/>
    </location>
</feature>
<dbReference type="AlphaFoldDB" id="A0A022VWL9"/>